<name>A0A229RAI5_AMYAL</name>
<proteinExistence type="predicted"/>
<reference evidence="1 2" key="1">
    <citation type="submission" date="2017-07" db="EMBL/GenBank/DDBJ databases">
        <title>Amycolatopsis alba DSM 44262 Genome sequencing and assembly.</title>
        <authorList>
            <person name="Kaur N."/>
            <person name="Mayilraj S."/>
        </authorList>
    </citation>
    <scope>NUCLEOTIDE SEQUENCE [LARGE SCALE GENOMIC DNA]</scope>
    <source>
        <strain evidence="1 2">DSM 44262</strain>
    </source>
</reference>
<dbReference type="EMBL" id="NMQU01000148">
    <property type="protein sequence ID" value="OXM43434.1"/>
    <property type="molecule type" value="Genomic_DNA"/>
</dbReference>
<organism evidence="1 2">
    <name type="scientific">Amycolatopsis alba DSM 44262</name>
    <dbReference type="NCBI Taxonomy" id="1125972"/>
    <lineage>
        <taxon>Bacteria</taxon>
        <taxon>Bacillati</taxon>
        <taxon>Actinomycetota</taxon>
        <taxon>Actinomycetes</taxon>
        <taxon>Pseudonocardiales</taxon>
        <taxon>Pseudonocardiaceae</taxon>
        <taxon>Amycolatopsis</taxon>
    </lineage>
</organism>
<evidence type="ECO:0000313" key="1">
    <source>
        <dbReference type="EMBL" id="OXM43434.1"/>
    </source>
</evidence>
<dbReference type="Proteomes" id="UP000215563">
    <property type="component" value="Unassembled WGS sequence"/>
</dbReference>
<keyword evidence="2" id="KW-1185">Reference proteome</keyword>
<gene>
    <name evidence="1" type="ORF">CFP75_38315</name>
</gene>
<evidence type="ECO:0000313" key="2">
    <source>
        <dbReference type="Proteomes" id="UP000215563"/>
    </source>
</evidence>
<dbReference type="AlphaFoldDB" id="A0A229RAI5"/>
<accession>A0A229RAI5</accession>
<comment type="caution">
    <text evidence="1">The sequence shown here is derived from an EMBL/GenBank/DDBJ whole genome shotgun (WGS) entry which is preliminary data.</text>
</comment>
<sequence length="231" mass="26032">MGWDHALQTYYAHVYNGIDAAGHENFALKLGTRFEEITSPHVVVEAVGPYADVPTELDHILDVGRRLPSSTFTDLREDSRIYQNEQRYNDKMSELYRPGGFATQLSHEQVNPILAEHGWTRSEVGLINDGHVETYVRNGHELTIPWGWPDSRHDTEQLLSPITIDGQRYGVSTPEALAKTLAHVRNNPVPVRRDAAAERDTVDENDLMELDTVLREEPPDDDLSTGTGLSY</sequence>
<protein>
    <submittedName>
        <fullName evidence="1">Uncharacterized protein</fullName>
    </submittedName>
</protein>